<sequence length="58" mass="6288">MNILTCKELINNECIEPELIASNIVEFGDAAVALAAVTPYMALMFIGAYIIKKARATI</sequence>
<evidence type="ECO:0000313" key="2">
    <source>
        <dbReference type="EMBL" id="UYV26834.1"/>
    </source>
</evidence>
<organism evidence="2 3">
    <name type="scientific">Vibrio parahaemolyticus</name>
    <dbReference type="NCBI Taxonomy" id="670"/>
    <lineage>
        <taxon>Bacteria</taxon>
        <taxon>Pseudomonadati</taxon>
        <taxon>Pseudomonadota</taxon>
        <taxon>Gammaproteobacteria</taxon>
        <taxon>Vibrionales</taxon>
        <taxon>Vibrionaceae</taxon>
        <taxon>Vibrio</taxon>
    </lineage>
</organism>
<keyword evidence="1" id="KW-0472">Membrane</keyword>
<evidence type="ECO:0000313" key="3">
    <source>
        <dbReference type="Proteomes" id="UP001163036"/>
    </source>
</evidence>
<dbReference type="RefSeq" id="WP_264400141.1">
    <property type="nucleotide sequence ID" value="NZ_CP097355.1"/>
</dbReference>
<dbReference type="AlphaFoldDB" id="A0AA46UK01"/>
<accession>A0AA46UK01</accession>
<dbReference type="EMBL" id="CP097355">
    <property type="protein sequence ID" value="UYV26834.1"/>
    <property type="molecule type" value="Genomic_DNA"/>
</dbReference>
<protein>
    <submittedName>
        <fullName evidence="2">Uncharacterized protein</fullName>
    </submittedName>
</protein>
<gene>
    <name evidence="2" type="ORF">M5598_02215</name>
</gene>
<keyword evidence="1" id="KW-1133">Transmembrane helix</keyword>
<feature type="transmembrane region" description="Helical" evidence="1">
    <location>
        <begin position="30"/>
        <end position="51"/>
    </location>
</feature>
<name>A0AA46UK01_VIBPH</name>
<reference evidence="2" key="1">
    <citation type="submission" date="2022-05" db="EMBL/GenBank/DDBJ databases">
        <title>Megaplasmid of Vibrio parahaemolyticus.</title>
        <authorList>
            <person name="Strauch E."/>
            <person name="Borowiak M."/>
        </authorList>
    </citation>
    <scope>NUCLEOTIDE SEQUENCE</scope>
    <source>
        <strain evidence="2">16-VB00198</strain>
    </source>
</reference>
<keyword evidence="1" id="KW-0812">Transmembrane</keyword>
<dbReference type="Proteomes" id="UP001163036">
    <property type="component" value="Chromosome 1"/>
</dbReference>
<evidence type="ECO:0000256" key="1">
    <source>
        <dbReference type="SAM" id="Phobius"/>
    </source>
</evidence>
<proteinExistence type="predicted"/>